<name>A0ABN4U0I2_9BURK</name>
<dbReference type="EMBL" id="CP017756">
    <property type="protein sequence ID" value="AOZ11146.1"/>
    <property type="molecule type" value="Genomic_DNA"/>
</dbReference>
<organism evidence="1 2">
    <name type="scientific">Cupriavidus malaysiensis</name>
    <dbReference type="NCBI Taxonomy" id="367825"/>
    <lineage>
        <taxon>Bacteria</taxon>
        <taxon>Pseudomonadati</taxon>
        <taxon>Pseudomonadota</taxon>
        <taxon>Betaproteobacteria</taxon>
        <taxon>Burkholderiales</taxon>
        <taxon>Burkholderiaceae</taxon>
        <taxon>Cupriavidus</taxon>
    </lineage>
</organism>
<gene>
    <name evidence="1" type="ORF">BKK80_34900</name>
</gene>
<evidence type="ECO:0000313" key="1">
    <source>
        <dbReference type="EMBL" id="AOZ11146.1"/>
    </source>
</evidence>
<reference evidence="1 2" key="1">
    <citation type="submission" date="2016-10" db="EMBL/GenBank/DDBJ databases">
        <title>Complete genome sequences of three Cupriavidus strains isolated from various Malaysian environments.</title>
        <authorList>
            <person name="Abdullah A.A.-A."/>
            <person name="Shafie N.A.H."/>
            <person name="Lau N.S."/>
        </authorList>
    </citation>
    <scope>NUCLEOTIDE SEQUENCE [LARGE SCALE GENOMIC DNA]</scope>
    <source>
        <strain evidence="1 2">USMAA1020</strain>
        <plasmid evidence="1 2">unnamed1</plasmid>
    </source>
</reference>
<geneLocation type="plasmid" evidence="1 2">
    <name>unnamed1</name>
</geneLocation>
<sequence length="79" mass="9020">MDDSSWDKADWKARAETLATLLDSFREDARRYRHLMSLAQPEADGWHIHVPGDLEMPFAQAIDTHASATQAISALNRRR</sequence>
<keyword evidence="1" id="KW-0614">Plasmid</keyword>
<dbReference type="RefSeq" id="WP_071073740.1">
    <property type="nucleotide sequence ID" value="NZ_CP017756.1"/>
</dbReference>
<accession>A0ABN4U0I2</accession>
<proteinExistence type="predicted"/>
<protein>
    <submittedName>
        <fullName evidence="1">Uncharacterized protein</fullName>
    </submittedName>
</protein>
<evidence type="ECO:0000313" key="2">
    <source>
        <dbReference type="Proteomes" id="UP000177515"/>
    </source>
</evidence>
<dbReference type="Proteomes" id="UP000177515">
    <property type="component" value="Plasmid unnamed1"/>
</dbReference>
<keyword evidence="2" id="KW-1185">Reference proteome</keyword>